<name>A0A835YVX0_9STRA</name>
<reference evidence="1" key="1">
    <citation type="submission" date="2021-02" db="EMBL/GenBank/DDBJ databases">
        <title>First Annotated Genome of the Yellow-green Alga Tribonema minus.</title>
        <authorList>
            <person name="Mahan K.M."/>
        </authorList>
    </citation>
    <scope>NUCLEOTIDE SEQUENCE</scope>
    <source>
        <strain evidence="1">UTEX B ZZ1240</strain>
    </source>
</reference>
<dbReference type="AlphaFoldDB" id="A0A835YVX0"/>
<dbReference type="Proteomes" id="UP000664859">
    <property type="component" value="Unassembled WGS sequence"/>
</dbReference>
<proteinExistence type="predicted"/>
<accession>A0A835YVX0</accession>
<keyword evidence="5" id="KW-1185">Reference proteome</keyword>
<dbReference type="EMBL" id="JAFCMP010000188">
    <property type="protein sequence ID" value="KAG5183816.1"/>
    <property type="molecule type" value="Genomic_DNA"/>
</dbReference>
<evidence type="ECO:0000313" key="3">
    <source>
        <dbReference type="EMBL" id="KAG5183816.1"/>
    </source>
</evidence>
<organism evidence="1 5">
    <name type="scientific">Tribonema minus</name>
    <dbReference type="NCBI Taxonomy" id="303371"/>
    <lineage>
        <taxon>Eukaryota</taxon>
        <taxon>Sar</taxon>
        <taxon>Stramenopiles</taxon>
        <taxon>Ochrophyta</taxon>
        <taxon>PX clade</taxon>
        <taxon>Xanthophyceae</taxon>
        <taxon>Tribonematales</taxon>
        <taxon>Tribonemataceae</taxon>
        <taxon>Tribonema</taxon>
    </lineage>
</organism>
<evidence type="ECO:0000313" key="2">
    <source>
        <dbReference type="EMBL" id="KAG5182658.1"/>
    </source>
</evidence>
<dbReference type="EMBL" id="JAFCMP010000227">
    <property type="protein sequence ID" value="KAG5182658.1"/>
    <property type="molecule type" value="Genomic_DNA"/>
</dbReference>
<evidence type="ECO:0000313" key="1">
    <source>
        <dbReference type="EMBL" id="KAG5182657.1"/>
    </source>
</evidence>
<dbReference type="EMBL" id="JAFCMP010000062">
    <property type="protein sequence ID" value="KAG5188854.1"/>
    <property type="molecule type" value="Genomic_DNA"/>
</dbReference>
<gene>
    <name evidence="4" type="ORF">JKP88DRAFT_233845</name>
    <name evidence="3" type="ORF">JKP88DRAFT_238204</name>
    <name evidence="1" type="ORF">JKP88DRAFT_238715</name>
    <name evidence="2" type="ORF">JKP88DRAFT_238727</name>
</gene>
<evidence type="ECO:0000313" key="5">
    <source>
        <dbReference type="Proteomes" id="UP000664859"/>
    </source>
</evidence>
<comment type="caution">
    <text evidence="1">The sequence shown here is derived from an EMBL/GenBank/DDBJ whole genome shotgun (WGS) entry which is preliminary data.</text>
</comment>
<protein>
    <submittedName>
        <fullName evidence="1">Uncharacterized protein</fullName>
    </submittedName>
</protein>
<sequence length="178" mass="20307">MGDAGCCHRMGGAESRVRTAALCKCNARCSRHVASNAVRPSCRLHRSWCPPGPSEKIINCCIRCPCLCICQRVRCEHQAWWRHPRRCNRRCHQHYIDVAPAAPQQPPFFRTPPPQHHQVGRRRGAGNGGAGIERTLPVKLPICRLPDAAKIWPRRPRRRCQTLRPPLRSVASPRKRKR</sequence>
<evidence type="ECO:0000313" key="4">
    <source>
        <dbReference type="EMBL" id="KAG5188854.1"/>
    </source>
</evidence>
<dbReference type="EMBL" id="JAFCMP010000227">
    <property type="protein sequence ID" value="KAG5182657.1"/>
    <property type="molecule type" value="Genomic_DNA"/>
</dbReference>